<dbReference type="Pfam" id="PF00027">
    <property type="entry name" value="cNMP_binding"/>
    <property type="match status" value="1"/>
</dbReference>
<protein>
    <submittedName>
        <fullName evidence="6">CRP-like cAMP-binding protein</fullName>
    </submittedName>
</protein>
<dbReference type="OrthoDB" id="7643467at2"/>
<evidence type="ECO:0000313" key="7">
    <source>
        <dbReference type="Proteomes" id="UP000247811"/>
    </source>
</evidence>
<dbReference type="Proteomes" id="UP000247811">
    <property type="component" value="Unassembled WGS sequence"/>
</dbReference>
<comment type="caution">
    <text evidence="6">The sequence shown here is derived from an EMBL/GenBank/DDBJ whole genome shotgun (WGS) entry which is preliminary data.</text>
</comment>
<dbReference type="GO" id="GO:0003700">
    <property type="term" value="F:DNA-binding transcription factor activity"/>
    <property type="evidence" value="ECO:0007669"/>
    <property type="project" value="TreeGrafter"/>
</dbReference>
<dbReference type="EMBL" id="QJJS01000019">
    <property type="protein sequence ID" value="PXW93562.1"/>
    <property type="molecule type" value="Genomic_DNA"/>
</dbReference>
<accession>A0A318GVM0</accession>
<dbReference type="AlphaFoldDB" id="A0A318GVM0"/>
<dbReference type="SUPFAM" id="SSF51206">
    <property type="entry name" value="cAMP-binding domain-like"/>
    <property type="match status" value="1"/>
</dbReference>
<dbReference type="InterPro" id="IPR018490">
    <property type="entry name" value="cNMP-bd_dom_sf"/>
</dbReference>
<dbReference type="InterPro" id="IPR036390">
    <property type="entry name" value="WH_DNA-bd_sf"/>
</dbReference>
<organism evidence="6 7">
    <name type="scientific">Sphaerotilus hippei</name>
    <dbReference type="NCBI Taxonomy" id="744406"/>
    <lineage>
        <taxon>Bacteria</taxon>
        <taxon>Pseudomonadati</taxon>
        <taxon>Pseudomonadota</taxon>
        <taxon>Betaproteobacteria</taxon>
        <taxon>Burkholderiales</taxon>
        <taxon>Sphaerotilaceae</taxon>
        <taxon>Sphaerotilus</taxon>
    </lineage>
</organism>
<gene>
    <name evidence="6" type="ORF">C7444_11973</name>
</gene>
<keyword evidence="1" id="KW-0805">Transcription regulation</keyword>
<keyword evidence="3" id="KW-0804">Transcription</keyword>
<dbReference type="PROSITE" id="PS51063">
    <property type="entry name" value="HTH_CRP_2"/>
    <property type="match status" value="1"/>
</dbReference>
<dbReference type="SUPFAM" id="SSF46785">
    <property type="entry name" value="Winged helix' DNA-binding domain"/>
    <property type="match status" value="1"/>
</dbReference>
<dbReference type="GO" id="GO:0003677">
    <property type="term" value="F:DNA binding"/>
    <property type="evidence" value="ECO:0007669"/>
    <property type="project" value="UniProtKB-KW"/>
</dbReference>
<feature type="domain" description="HTH crp-type" evidence="5">
    <location>
        <begin position="165"/>
        <end position="233"/>
    </location>
</feature>
<dbReference type="SMART" id="SM00100">
    <property type="entry name" value="cNMP"/>
    <property type="match status" value="1"/>
</dbReference>
<dbReference type="PROSITE" id="PS50042">
    <property type="entry name" value="CNMP_BINDING_3"/>
    <property type="match status" value="1"/>
</dbReference>
<keyword evidence="7" id="KW-1185">Reference proteome</keyword>
<dbReference type="RefSeq" id="WP_110402044.1">
    <property type="nucleotide sequence ID" value="NZ_QJJS01000019.1"/>
</dbReference>
<dbReference type="CDD" id="cd00038">
    <property type="entry name" value="CAP_ED"/>
    <property type="match status" value="1"/>
</dbReference>
<keyword evidence="2" id="KW-0238">DNA-binding</keyword>
<evidence type="ECO:0000256" key="1">
    <source>
        <dbReference type="ARBA" id="ARBA00023015"/>
    </source>
</evidence>
<reference evidence="6 7" key="1">
    <citation type="submission" date="2018-05" db="EMBL/GenBank/DDBJ databases">
        <title>Genomic Encyclopedia of Type Strains, Phase IV (KMG-IV): sequencing the most valuable type-strain genomes for metagenomic binning, comparative biology and taxonomic classification.</title>
        <authorList>
            <person name="Goeker M."/>
        </authorList>
    </citation>
    <scope>NUCLEOTIDE SEQUENCE [LARGE SCALE GENOMIC DNA]</scope>
    <source>
        <strain evidence="6 7">DSM 566</strain>
    </source>
</reference>
<dbReference type="PANTHER" id="PTHR24567:SF75">
    <property type="entry name" value="FUMARATE AND NITRATE REDUCTION REGULATORY PROTEIN"/>
    <property type="match status" value="1"/>
</dbReference>
<dbReference type="InterPro" id="IPR014710">
    <property type="entry name" value="RmlC-like_jellyroll"/>
</dbReference>
<dbReference type="InterPro" id="IPR012318">
    <property type="entry name" value="HTH_CRP"/>
</dbReference>
<sequence>MSSVVALQPLPRGPYNPQAEVCASCSVRQFALFGALDEAALQRLHCHIADLRLEEGQSLYDAQQNGSAVFTVRSGVVRLERCSDAGERRIMRLAGRTDLLGLEALLGQTYAADAVACTPVQVCRIPRVLIEELSAEHAALTRDLMKRWQRALDDADEWLVELSRGPARQRMLRLLLKLSEYSDVAHQIWLPTRQDMGAMLDMTFETASRLISALRREGVLEPIDARHARLSMDRLMAALKDQRGAGSV</sequence>
<dbReference type="PANTHER" id="PTHR24567">
    <property type="entry name" value="CRP FAMILY TRANSCRIPTIONAL REGULATORY PROTEIN"/>
    <property type="match status" value="1"/>
</dbReference>
<dbReference type="Pfam" id="PF13545">
    <property type="entry name" value="HTH_Crp_2"/>
    <property type="match status" value="1"/>
</dbReference>
<dbReference type="InterPro" id="IPR050397">
    <property type="entry name" value="Env_Response_Regulators"/>
</dbReference>
<name>A0A318GVM0_9BURK</name>
<evidence type="ECO:0000259" key="5">
    <source>
        <dbReference type="PROSITE" id="PS51063"/>
    </source>
</evidence>
<dbReference type="InterPro" id="IPR000595">
    <property type="entry name" value="cNMP-bd_dom"/>
</dbReference>
<evidence type="ECO:0000256" key="2">
    <source>
        <dbReference type="ARBA" id="ARBA00023125"/>
    </source>
</evidence>
<evidence type="ECO:0000256" key="3">
    <source>
        <dbReference type="ARBA" id="ARBA00023163"/>
    </source>
</evidence>
<dbReference type="Gene3D" id="1.10.10.10">
    <property type="entry name" value="Winged helix-like DNA-binding domain superfamily/Winged helix DNA-binding domain"/>
    <property type="match status" value="1"/>
</dbReference>
<evidence type="ECO:0000313" key="6">
    <source>
        <dbReference type="EMBL" id="PXW93562.1"/>
    </source>
</evidence>
<dbReference type="InterPro" id="IPR036388">
    <property type="entry name" value="WH-like_DNA-bd_sf"/>
</dbReference>
<evidence type="ECO:0000259" key="4">
    <source>
        <dbReference type="PROSITE" id="PS50042"/>
    </source>
</evidence>
<proteinExistence type="predicted"/>
<dbReference type="GO" id="GO:0005829">
    <property type="term" value="C:cytosol"/>
    <property type="evidence" value="ECO:0007669"/>
    <property type="project" value="TreeGrafter"/>
</dbReference>
<dbReference type="Gene3D" id="2.60.120.10">
    <property type="entry name" value="Jelly Rolls"/>
    <property type="match status" value="1"/>
</dbReference>
<feature type="domain" description="Cyclic nucleotide-binding" evidence="4">
    <location>
        <begin position="32"/>
        <end position="151"/>
    </location>
</feature>